<reference evidence="1" key="1">
    <citation type="submission" date="2015-01" db="EMBL/GenBank/DDBJ databases">
        <title>The Genome Sequence of Cryptococcus gattii CA1280.</title>
        <authorList>
            <consortium name="The Broad Institute Genomics Platform"/>
            <person name="Cuomo C."/>
            <person name="Litvintseva A."/>
            <person name="Chen Y."/>
            <person name="Heitman J."/>
            <person name="Sun S."/>
            <person name="Springer D."/>
            <person name="Dromer F."/>
            <person name="Young S."/>
            <person name="Zeng Q."/>
            <person name="Gargeya S."/>
            <person name="Abouelleil A."/>
            <person name="Alvarado L."/>
            <person name="Chapman S.B."/>
            <person name="Gainer-Dewar J."/>
            <person name="Goldberg J."/>
            <person name="Griggs A."/>
            <person name="Gujja S."/>
            <person name="Hansen M."/>
            <person name="Howarth C."/>
            <person name="Imamovic A."/>
            <person name="Larimer J."/>
            <person name="Murphy C."/>
            <person name="Naylor J."/>
            <person name="Pearson M."/>
            <person name="Priest M."/>
            <person name="Roberts A."/>
            <person name="Saif S."/>
            <person name="Shea T."/>
            <person name="Sykes S."/>
            <person name="Wortman J."/>
            <person name="Nusbaum C."/>
            <person name="Birren B."/>
        </authorList>
    </citation>
    <scope>NUCLEOTIDE SEQUENCE [LARGE SCALE GENOMIC DNA]</scope>
    <source>
        <strain evidence="1">CA1280</strain>
    </source>
</reference>
<protein>
    <submittedName>
        <fullName evidence="1">Uncharacterized protein</fullName>
    </submittedName>
</protein>
<organism evidence="1">
    <name type="scientific">Cryptococcus bacillisporus CA1280</name>
    <dbReference type="NCBI Taxonomy" id="1296109"/>
    <lineage>
        <taxon>Eukaryota</taxon>
        <taxon>Fungi</taxon>
        <taxon>Dikarya</taxon>
        <taxon>Basidiomycota</taxon>
        <taxon>Agaricomycotina</taxon>
        <taxon>Tremellomycetes</taxon>
        <taxon>Tremellales</taxon>
        <taxon>Cryptococcaceae</taxon>
        <taxon>Cryptococcus</taxon>
        <taxon>Cryptococcus gattii species complex</taxon>
    </lineage>
</organism>
<name>A0A0D0VKM7_CRYGA</name>
<sequence length="25" mass="2797">MSVNGKKRGIAVVHAQKRFMIACDH</sequence>
<gene>
    <name evidence="1" type="ORF">I312_03082</name>
</gene>
<accession>A0A0D0VKM7</accession>
<dbReference type="AlphaFoldDB" id="A0A0D0VKM7"/>
<dbReference type="EMBL" id="KN847979">
    <property type="protein sequence ID" value="KIR47931.1"/>
    <property type="molecule type" value="Genomic_DNA"/>
</dbReference>
<evidence type="ECO:0000313" key="1">
    <source>
        <dbReference type="EMBL" id="KIR47931.1"/>
    </source>
</evidence>
<dbReference type="HOGENOM" id="CLU_221821_0_0_1"/>
<proteinExistence type="predicted"/>